<reference evidence="2" key="1">
    <citation type="submission" date="2016-01" db="EMBL/GenBank/DDBJ databases">
        <authorList>
            <person name="Mitreva M."/>
            <person name="Pepin K.H."/>
            <person name="Mihindukulasuriya K.A."/>
            <person name="Fulton R."/>
            <person name="Fronick C."/>
            <person name="O'Laughlin M."/>
            <person name="Miner T."/>
            <person name="Herter B."/>
            <person name="Rosa B.A."/>
            <person name="Cordes M."/>
            <person name="Tomlinson C."/>
            <person name="Wollam A."/>
            <person name="Palsikar V.B."/>
            <person name="Mardis E.R."/>
            <person name="Wilson R.K."/>
        </authorList>
    </citation>
    <scope>NUCLEOTIDE SEQUENCE [LARGE SCALE GENOMIC DNA]</scope>
    <source>
        <strain evidence="2">GED7749B</strain>
    </source>
</reference>
<proteinExistence type="predicted"/>
<comment type="caution">
    <text evidence="1">The sequence shown here is derived from an EMBL/GenBank/DDBJ whole genome shotgun (WGS) entry which is preliminary data.</text>
</comment>
<name>A0A133KLT6_HEYCO</name>
<sequence>MPLSYARVIRLLFLRSRSVFLIILQQQSQKCKQNILLCITQAAGTKNKLTCGFSPKMESKLLSIR</sequence>
<dbReference type="AlphaFoldDB" id="A0A133KLT6"/>
<dbReference type="Proteomes" id="UP000070376">
    <property type="component" value="Unassembled WGS sequence"/>
</dbReference>
<gene>
    <name evidence="1" type="ORF">HMPREF3213_02304</name>
</gene>
<dbReference type="PATRIC" id="fig|1398.22.peg.2310"/>
<evidence type="ECO:0000313" key="1">
    <source>
        <dbReference type="EMBL" id="KWZ80504.1"/>
    </source>
</evidence>
<evidence type="ECO:0000313" key="2">
    <source>
        <dbReference type="Proteomes" id="UP000070376"/>
    </source>
</evidence>
<organism evidence="1 2">
    <name type="scientific">Heyndrickxia coagulans</name>
    <name type="common">Weizmannia coagulans</name>
    <dbReference type="NCBI Taxonomy" id="1398"/>
    <lineage>
        <taxon>Bacteria</taxon>
        <taxon>Bacillati</taxon>
        <taxon>Bacillota</taxon>
        <taxon>Bacilli</taxon>
        <taxon>Bacillales</taxon>
        <taxon>Bacillaceae</taxon>
        <taxon>Heyndrickxia</taxon>
    </lineage>
</organism>
<protein>
    <submittedName>
        <fullName evidence="1">Uncharacterized protein</fullName>
    </submittedName>
</protein>
<dbReference type="EMBL" id="LRPN01000091">
    <property type="protein sequence ID" value="KWZ80504.1"/>
    <property type="molecule type" value="Genomic_DNA"/>
</dbReference>
<accession>A0A133KLT6</accession>